<evidence type="ECO:0000313" key="4">
    <source>
        <dbReference type="Proteomes" id="UP000247702"/>
    </source>
</evidence>
<reference evidence="3 4" key="1">
    <citation type="submission" date="2017-11" db="EMBL/GenBank/DDBJ databases">
        <title>The genome of Rhizophagus clarus HR1 reveals common genetic basis of auxotrophy among arbuscular mycorrhizal fungi.</title>
        <authorList>
            <person name="Kobayashi Y."/>
        </authorList>
    </citation>
    <scope>NUCLEOTIDE SEQUENCE [LARGE SCALE GENOMIC DNA]</scope>
    <source>
        <strain evidence="3 4">HR1</strain>
    </source>
</reference>
<keyword evidence="2" id="KW-1133">Transmembrane helix</keyword>
<feature type="region of interest" description="Disordered" evidence="1">
    <location>
        <begin position="171"/>
        <end position="239"/>
    </location>
</feature>
<gene>
    <name evidence="3" type="ORF">RclHR1_03410010</name>
</gene>
<comment type="caution">
    <text evidence="3">The sequence shown here is derived from an EMBL/GenBank/DDBJ whole genome shotgun (WGS) entry which is preliminary data.</text>
</comment>
<evidence type="ECO:0000256" key="2">
    <source>
        <dbReference type="SAM" id="Phobius"/>
    </source>
</evidence>
<dbReference type="AlphaFoldDB" id="A0A2Z6R9N4"/>
<keyword evidence="4" id="KW-1185">Reference proteome</keyword>
<feature type="compositionally biased region" description="Polar residues" evidence="1">
    <location>
        <begin position="266"/>
        <end position="276"/>
    </location>
</feature>
<organism evidence="3 4">
    <name type="scientific">Rhizophagus clarus</name>
    <dbReference type="NCBI Taxonomy" id="94130"/>
    <lineage>
        <taxon>Eukaryota</taxon>
        <taxon>Fungi</taxon>
        <taxon>Fungi incertae sedis</taxon>
        <taxon>Mucoromycota</taxon>
        <taxon>Glomeromycotina</taxon>
        <taxon>Glomeromycetes</taxon>
        <taxon>Glomerales</taxon>
        <taxon>Glomeraceae</taxon>
        <taxon>Rhizophagus</taxon>
    </lineage>
</organism>
<feature type="region of interest" description="Disordered" evidence="1">
    <location>
        <begin position="334"/>
        <end position="372"/>
    </location>
</feature>
<protein>
    <submittedName>
        <fullName evidence="3">Uncharacterized protein</fullName>
    </submittedName>
</protein>
<evidence type="ECO:0000313" key="3">
    <source>
        <dbReference type="EMBL" id="GBB99097.1"/>
    </source>
</evidence>
<dbReference type="Proteomes" id="UP000247702">
    <property type="component" value="Unassembled WGS sequence"/>
</dbReference>
<keyword evidence="2" id="KW-0472">Membrane</keyword>
<feature type="region of interest" description="Disordered" evidence="1">
    <location>
        <begin position="254"/>
        <end position="298"/>
    </location>
</feature>
<feature type="transmembrane region" description="Helical" evidence="2">
    <location>
        <begin position="454"/>
        <end position="473"/>
    </location>
</feature>
<feature type="compositionally biased region" description="Acidic residues" evidence="1">
    <location>
        <begin position="7"/>
        <end position="16"/>
    </location>
</feature>
<feature type="region of interest" description="Disordered" evidence="1">
    <location>
        <begin position="1"/>
        <end position="36"/>
    </location>
</feature>
<dbReference type="STRING" id="94130.A0A2Z6R9N4"/>
<accession>A0A2Z6R9N4</accession>
<proteinExistence type="predicted"/>
<feature type="compositionally biased region" description="Low complexity" evidence="1">
    <location>
        <begin position="171"/>
        <end position="209"/>
    </location>
</feature>
<name>A0A2Z6R9N4_9GLOM</name>
<evidence type="ECO:0000256" key="1">
    <source>
        <dbReference type="SAM" id="MobiDB-lite"/>
    </source>
</evidence>
<keyword evidence="2" id="KW-0812">Transmembrane</keyword>
<sequence length="503" mass="57124">MSFSNNNDDDNGESDNEMGRAYSTHEEFSKHLSRNNVRSTTNPVEYLEYVAAQEQYAPKNLSLHQDSLILQPTNEQFIHVKQAPSANVHYVISPDDNSHQNLLLSNNKISNNNINNYNPYFPPTEQQLQQFYNNKHISSNPLPLSPLDEVVHSPNQYQFDDNNRQIYQQSSQYQYPQYQQSQQQQSQQQQSQRQSQQQFQQSQQAQQFQRHINVNNNDDDDDGQSAIDNSVVTPSPLSLPGLFLSRNRSRVSTPRIENLPKIPSAYTAQVQQSDSPLRTEFRNSDLDGSSSDSSKNDNIKNILGEILNKDRLSNFKERTVINNPDESLVRFDFRNASGDPDDPLLNNNVQSREDREEVQPLPTGLLTGNINDNNNSNNIINNINNNNNNNNNNNSNNNMDYTTNIIPRQHSPIVSPISTTSVVPIIQNPNENEKHDVINIGPDMEIKVYKPKQGTFLMLLAVFVIAAIVFITWKLGDWGIGNAQNIYDVTTNNGFLSVYPSGT</sequence>
<dbReference type="EMBL" id="BEXD01002680">
    <property type="protein sequence ID" value="GBB99097.1"/>
    <property type="molecule type" value="Genomic_DNA"/>
</dbReference>